<dbReference type="GeneID" id="19338360"/>
<gene>
    <name evidence="3" type="ORF">MYCFIDRAFT_217103</name>
</gene>
<dbReference type="RefSeq" id="XP_007932380.1">
    <property type="nucleotide sequence ID" value="XM_007934189.1"/>
</dbReference>
<dbReference type="KEGG" id="pfj:MYCFIDRAFT_217103"/>
<organism evidence="3 4">
    <name type="scientific">Pseudocercospora fijiensis (strain CIRAD86)</name>
    <name type="common">Black leaf streak disease fungus</name>
    <name type="synonym">Mycosphaerella fijiensis</name>
    <dbReference type="NCBI Taxonomy" id="383855"/>
    <lineage>
        <taxon>Eukaryota</taxon>
        <taxon>Fungi</taxon>
        <taxon>Dikarya</taxon>
        <taxon>Ascomycota</taxon>
        <taxon>Pezizomycotina</taxon>
        <taxon>Dothideomycetes</taxon>
        <taxon>Dothideomycetidae</taxon>
        <taxon>Mycosphaerellales</taxon>
        <taxon>Mycosphaerellaceae</taxon>
        <taxon>Pseudocercospora</taxon>
    </lineage>
</organism>
<evidence type="ECO:0000313" key="3">
    <source>
        <dbReference type="EMBL" id="EME77055.1"/>
    </source>
</evidence>
<keyword evidence="1" id="KW-0175">Coiled coil</keyword>
<evidence type="ECO:0000256" key="2">
    <source>
        <dbReference type="SAM" id="MobiDB-lite"/>
    </source>
</evidence>
<dbReference type="AlphaFoldDB" id="M2YGW3"/>
<evidence type="ECO:0000313" key="4">
    <source>
        <dbReference type="Proteomes" id="UP000016932"/>
    </source>
</evidence>
<dbReference type="Proteomes" id="UP000016932">
    <property type="component" value="Unassembled WGS sequence"/>
</dbReference>
<sequence length="508" mass="58629">MGGKGGKNHKYNYATIARFYCEKRLTPGLALNAQTWSELQKLEPVVVSGRKTEKTDKLKGLVESRVSANMMPNQIPLAFDESGGWSANALKMLTDHIGELSEKDVAFPSKVLLCWKDTGLGYEDDDEDDDDEEYEHDDDHNDDNDSGDPASSGPRASNNEDRVKVEAAQLRRRVDDETANNRKLRKKLKESEEMRTSLEQKLEGDKAKIWDLECRLQKQQEETTEEQRQMQRQIQAVEAKARKSEELQEQVEAEKQDLEKKVSDLQDQAKRTSQQVKTKDQYVQQMFQDRETLRQENTKLALAQGSSDLQKRDLEAMCNQVKHLQAQSQTLANDKSTLEQRLHTSQQEIGALSQKLDDDKREYDTQIQTLETENEQFRTRTETLQEELDSISQHAKLHTLAQEFQARNEDLEQTLLYLERQLPKYRNLITQLSISYIETLYRNLQAGSEVLLPDRRTLEVLIECLLFRERVELAEIYFGKAREDVQGEGKRWWAVGVGCVLLEEGLVE</sequence>
<dbReference type="EMBL" id="KB446571">
    <property type="protein sequence ID" value="EME77055.1"/>
    <property type="molecule type" value="Genomic_DNA"/>
</dbReference>
<feature type="coiled-coil region" evidence="1">
    <location>
        <begin position="321"/>
        <end position="428"/>
    </location>
</feature>
<feature type="compositionally biased region" description="Basic and acidic residues" evidence="2">
    <location>
        <begin position="189"/>
        <end position="200"/>
    </location>
</feature>
<protein>
    <submittedName>
        <fullName evidence="3">Uncharacterized protein</fullName>
    </submittedName>
</protein>
<dbReference type="HOGENOM" id="CLU_536510_0_0_1"/>
<accession>M2YGW3</accession>
<reference evidence="3 4" key="1">
    <citation type="journal article" date="2012" name="PLoS Pathog.">
        <title>Diverse lifestyles and strategies of plant pathogenesis encoded in the genomes of eighteen Dothideomycetes fungi.</title>
        <authorList>
            <person name="Ohm R.A."/>
            <person name="Feau N."/>
            <person name="Henrissat B."/>
            <person name="Schoch C.L."/>
            <person name="Horwitz B.A."/>
            <person name="Barry K.W."/>
            <person name="Condon B.J."/>
            <person name="Copeland A.C."/>
            <person name="Dhillon B."/>
            <person name="Glaser F."/>
            <person name="Hesse C.N."/>
            <person name="Kosti I."/>
            <person name="LaButti K."/>
            <person name="Lindquist E.A."/>
            <person name="Lucas S."/>
            <person name="Salamov A.A."/>
            <person name="Bradshaw R.E."/>
            <person name="Ciuffetti L."/>
            <person name="Hamelin R.C."/>
            <person name="Kema G.H.J."/>
            <person name="Lawrence C."/>
            <person name="Scott J.A."/>
            <person name="Spatafora J.W."/>
            <person name="Turgeon B.G."/>
            <person name="de Wit P.J.G.M."/>
            <person name="Zhong S."/>
            <person name="Goodwin S.B."/>
            <person name="Grigoriev I.V."/>
        </authorList>
    </citation>
    <scope>NUCLEOTIDE SEQUENCE [LARGE SCALE GENOMIC DNA]</scope>
    <source>
        <strain evidence="3 4">CIRAD86</strain>
    </source>
</reference>
<proteinExistence type="predicted"/>
<dbReference type="VEuPathDB" id="FungiDB:MYCFIDRAFT_217103"/>
<feature type="region of interest" description="Disordered" evidence="2">
    <location>
        <begin position="122"/>
        <end position="200"/>
    </location>
</feature>
<feature type="compositionally biased region" description="Basic and acidic residues" evidence="2">
    <location>
        <begin position="248"/>
        <end position="270"/>
    </location>
</feature>
<keyword evidence="4" id="KW-1185">Reference proteome</keyword>
<name>M2YGW3_PSEFD</name>
<evidence type="ECO:0000256" key="1">
    <source>
        <dbReference type="SAM" id="Coils"/>
    </source>
</evidence>
<feature type="region of interest" description="Disordered" evidence="2">
    <location>
        <begin position="248"/>
        <end position="277"/>
    </location>
</feature>
<dbReference type="OrthoDB" id="10470321at2759"/>
<feature type="compositionally biased region" description="Acidic residues" evidence="2">
    <location>
        <begin position="122"/>
        <end position="146"/>
    </location>
</feature>